<dbReference type="HOGENOM" id="CLU_208527_0_0_5"/>
<comment type="caution">
    <text evidence="2">The sequence shown here is derived from an EMBL/GenBank/DDBJ whole genome shotgun (WGS) entry which is preliminary data.</text>
</comment>
<evidence type="ECO:0000313" key="3">
    <source>
        <dbReference type="Proteomes" id="UP000015346"/>
    </source>
</evidence>
<name>S9QXT8_9RHOB</name>
<protein>
    <submittedName>
        <fullName evidence="2">Uncharacterized protein</fullName>
    </submittedName>
</protein>
<dbReference type="RefSeq" id="WP_021097079.1">
    <property type="nucleotide sequence ID" value="NZ_KE557320.1"/>
</dbReference>
<reference evidence="2 3" key="1">
    <citation type="journal article" date="2013" name="Stand. Genomic Sci.">
        <title>Genome sequence of the reddish-pigmented Rubellimicrobium thermophilum type strain (DSM 16684(T)), a member of the Roseobacter clade.</title>
        <authorList>
            <person name="Fiebig A."/>
            <person name="Riedel T."/>
            <person name="Gronow S."/>
            <person name="Petersen J."/>
            <person name="Klenk H.P."/>
            <person name="Goker M."/>
        </authorList>
    </citation>
    <scope>NUCLEOTIDE SEQUENCE [LARGE SCALE GENOMIC DNA]</scope>
    <source>
        <strain evidence="2 3">DSM 16684</strain>
    </source>
</reference>
<evidence type="ECO:0000256" key="1">
    <source>
        <dbReference type="SAM" id="Phobius"/>
    </source>
</evidence>
<keyword evidence="1" id="KW-0472">Membrane</keyword>
<keyword evidence="3" id="KW-1185">Reference proteome</keyword>
<dbReference type="STRING" id="1123069.ruthe_00980"/>
<gene>
    <name evidence="2" type="ORF">ruthe_00980</name>
</gene>
<proteinExistence type="predicted"/>
<sequence>MDPLRLLMRIALLVRNPPRGRRAVAVLLVVGVVLAFGLIEWLWGWPVWLTPQRIRP</sequence>
<dbReference type="EMBL" id="AOLV01000010">
    <property type="protein sequence ID" value="EPX86171.1"/>
    <property type="molecule type" value="Genomic_DNA"/>
</dbReference>
<organism evidence="2 3">
    <name type="scientific">Rubellimicrobium thermophilum DSM 16684</name>
    <dbReference type="NCBI Taxonomy" id="1123069"/>
    <lineage>
        <taxon>Bacteria</taxon>
        <taxon>Pseudomonadati</taxon>
        <taxon>Pseudomonadota</taxon>
        <taxon>Alphaproteobacteria</taxon>
        <taxon>Rhodobacterales</taxon>
        <taxon>Roseobacteraceae</taxon>
        <taxon>Rubellimicrobium</taxon>
    </lineage>
</organism>
<dbReference type="Proteomes" id="UP000015346">
    <property type="component" value="Unassembled WGS sequence"/>
</dbReference>
<keyword evidence="1" id="KW-0812">Transmembrane</keyword>
<keyword evidence="1" id="KW-1133">Transmembrane helix</keyword>
<feature type="transmembrane region" description="Helical" evidence="1">
    <location>
        <begin position="23"/>
        <end position="43"/>
    </location>
</feature>
<evidence type="ECO:0000313" key="2">
    <source>
        <dbReference type="EMBL" id="EPX86171.1"/>
    </source>
</evidence>
<accession>S9QXT8</accession>
<dbReference type="AlphaFoldDB" id="S9QXT8"/>